<dbReference type="Ensembl" id="ENSKMAT00000019658.1">
    <property type="protein sequence ID" value="ENSKMAP00000019395.1"/>
    <property type="gene ID" value="ENSKMAG00000014417.1"/>
</dbReference>
<sequence>DLKGGPLMQTLWGLLRSVHPAHLLFSSHAPRPRQTYKFEHVPVKDVIIGETLSVEQIPEKLPWRRNKKNSNKKLMHEQTRHRLALSVSKTLRLFCVTNCREQRAKRVHQRKATFIRHWFTQH</sequence>
<evidence type="ECO:0000313" key="1">
    <source>
        <dbReference type="Ensembl" id="ENSKMAP00000019395.1"/>
    </source>
</evidence>
<keyword evidence="2" id="KW-1185">Reference proteome</keyword>
<protein>
    <submittedName>
        <fullName evidence="1">Uncharacterized protein</fullName>
    </submittedName>
</protein>
<reference evidence="1" key="1">
    <citation type="submission" date="2025-08" db="UniProtKB">
        <authorList>
            <consortium name="Ensembl"/>
        </authorList>
    </citation>
    <scope>IDENTIFICATION</scope>
</reference>
<dbReference type="Proteomes" id="UP000264800">
    <property type="component" value="Unplaced"/>
</dbReference>
<dbReference type="AlphaFoldDB" id="A0A3Q3ASJ8"/>
<accession>A0A3Q3ASJ8</accession>
<proteinExistence type="predicted"/>
<evidence type="ECO:0000313" key="2">
    <source>
        <dbReference type="Proteomes" id="UP000264800"/>
    </source>
</evidence>
<organism evidence="1 2">
    <name type="scientific">Kryptolebias marmoratus</name>
    <name type="common">Mangrove killifish</name>
    <name type="synonym">Rivulus marmoratus</name>
    <dbReference type="NCBI Taxonomy" id="37003"/>
    <lineage>
        <taxon>Eukaryota</taxon>
        <taxon>Metazoa</taxon>
        <taxon>Chordata</taxon>
        <taxon>Craniata</taxon>
        <taxon>Vertebrata</taxon>
        <taxon>Euteleostomi</taxon>
        <taxon>Actinopterygii</taxon>
        <taxon>Neopterygii</taxon>
        <taxon>Teleostei</taxon>
        <taxon>Neoteleostei</taxon>
        <taxon>Acanthomorphata</taxon>
        <taxon>Ovalentaria</taxon>
        <taxon>Atherinomorphae</taxon>
        <taxon>Cyprinodontiformes</taxon>
        <taxon>Rivulidae</taxon>
        <taxon>Kryptolebias</taxon>
    </lineage>
</organism>
<name>A0A3Q3ASJ8_KRYMA</name>
<reference evidence="1" key="2">
    <citation type="submission" date="2025-09" db="UniProtKB">
        <authorList>
            <consortium name="Ensembl"/>
        </authorList>
    </citation>
    <scope>IDENTIFICATION</scope>
</reference>